<comment type="caution">
    <text evidence="2">The sequence shown here is derived from an EMBL/GenBank/DDBJ whole genome shotgun (WGS) entry which is preliminary data.</text>
</comment>
<dbReference type="PANTHER" id="PTHR32309">
    <property type="entry name" value="TYROSINE-PROTEIN KINASE"/>
    <property type="match status" value="1"/>
</dbReference>
<keyword evidence="1" id="KW-0472">Membrane</keyword>
<dbReference type="RefSeq" id="WP_109250761.1">
    <property type="nucleotide sequence ID" value="NZ_QCXQ01000005.1"/>
</dbReference>
<evidence type="ECO:0000313" key="3">
    <source>
        <dbReference type="Proteomes" id="UP000245080"/>
    </source>
</evidence>
<reference evidence="2 3" key="1">
    <citation type="journal article" date="2018" name="Int. J. Syst. Evol. Microbiol.">
        <title>Lactobacillus bambusae sp. nov., isolated from a traditional fermented Ma-bamboo shoots of Taiwan.</title>
        <authorList>
            <person name="Wang L.-T."/>
        </authorList>
    </citation>
    <scope>NUCLEOTIDE SEQUENCE [LARGE SCALE GENOMIC DNA]</scope>
    <source>
        <strain evidence="2 3">BS-W1</strain>
    </source>
</reference>
<protein>
    <recommendedName>
        <fullName evidence="4">Capsular polysaccharide biosynthesis protein CpsC</fullName>
    </recommendedName>
</protein>
<keyword evidence="1" id="KW-1133">Transmembrane helix</keyword>
<dbReference type="PANTHER" id="PTHR32309:SF31">
    <property type="entry name" value="CAPSULAR EXOPOLYSACCHARIDE FAMILY"/>
    <property type="match status" value="1"/>
</dbReference>
<feature type="transmembrane region" description="Helical" evidence="1">
    <location>
        <begin position="14"/>
        <end position="37"/>
    </location>
</feature>
<organism evidence="2 3">
    <name type="scientific">Levilactobacillus bambusae</name>
    <dbReference type="NCBI Taxonomy" id="2024736"/>
    <lineage>
        <taxon>Bacteria</taxon>
        <taxon>Bacillati</taxon>
        <taxon>Bacillota</taxon>
        <taxon>Bacilli</taxon>
        <taxon>Lactobacillales</taxon>
        <taxon>Lactobacillaceae</taxon>
        <taxon>Levilactobacillus</taxon>
    </lineage>
</organism>
<evidence type="ECO:0000313" key="2">
    <source>
        <dbReference type="EMBL" id="PWF99660.1"/>
    </source>
</evidence>
<name>A0A2V1MX67_9LACO</name>
<sequence length="199" mass="21614">MKIQPKASKTLKHWWWLSVVFALIGGLLGWGIVTYAVTPHYQAKSELVIQSKKSVTEGITGDQLNTAVAGYQDLVTSQAVLSRAQHHLKSDGIDVTTTQLGKQVQLQHQEDSNLIHLVTTASSPQRAQTINQEISDAFTEEANRLGDQLLVKPITPTSYSDKSKTTSTSLVTMIGAVTGFVFGSLLVLGLMVPNLKKEG</sequence>
<dbReference type="OrthoDB" id="2360475at2"/>
<evidence type="ECO:0000256" key="1">
    <source>
        <dbReference type="SAM" id="Phobius"/>
    </source>
</evidence>
<dbReference type="EMBL" id="QCXQ01000005">
    <property type="protein sequence ID" value="PWF99660.1"/>
    <property type="molecule type" value="Genomic_DNA"/>
</dbReference>
<dbReference type="Proteomes" id="UP000245080">
    <property type="component" value="Unassembled WGS sequence"/>
</dbReference>
<feature type="transmembrane region" description="Helical" evidence="1">
    <location>
        <begin position="170"/>
        <end position="192"/>
    </location>
</feature>
<dbReference type="InterPro" id="IPR050445">
    <property type="entry name" value="Bact_polysacc_biosynth/exp"/>
</dbReference>
<keyword evidence="1" id="KW-0812">Transmembrane</keyword>
<proteinExistence type="predicted"/>
<dbReference type="AlphaFoldDB" id="A0A2V1MX67"/>
<keyword evidence="3" id="KW-1185">Reference proteome</keyword>
<gene>
    <name evidence="2" type="ORF">DCM90_07540</name>
</gene>
<accession>A0A2V1MX67</accession>
<evidence type="ECO:0008006" key="4">
    <source>
        <dbReference type="Google" id="ProtNLM"/>
    </source>
</evidence>